<proteinExistence type="predicted"/>
<evidence type="ECO:0000256" key="1">
    <source>
        <dbReference type="SAM" id="MobiDB-lite"/>
    </source>
</evidence>
<feature type="region of interest" description="Disordered" evidence="1">
    <location>
        <begin position="171"/>
        <end position="193"/>
    </location>
</feature>
<dbReference type="EMBL" id="LGHJ01000012">
    <property type="protein sequence ID" value="KPL76422.1"/>
    <property type="molecule type" value="Genomic_DNA"/>
</dbReference>
<protein>
    <submittedName>
        <fullName evidence="2">Uncharacterized protein</fullName>
    </submittedName>
</protein>
<organism evidence="2 3">
    <name type="scientific">Bellilinea caldifistulae</name>
    <dbReference type="NCBI Taxonomy" id="360411"/>
    <lineage>
        <taxon>Bacteria</taxon>
        <taxon>Bacillati</taxon>
        <taxon>Chloroflexota</taxon>
        <taxon>Anaerolineae</taxon>
        <taxon>Anaerolineales</taxon>
        <taxon>Anaerolineaceae</taxon>
        <taxon>Bellilinea</taxon>
    </lineage>
</organism>
<dbReference type="RefSeq" id="WP_061919555.1">
    <property type="nucleotide sequence ID" value="NZ_DF967971.1"/>
</dbReference>
<feature type="region of interest" description="Disordered" evidence="1">
    <location>
        <begin position="230"/>
        <end position="255"/>
    </location>
</feature>
<comment type="caution">
    <text evidence="2">The sequence shown here is derived from an EMBL/GenBank/DDBJ whole genome shotgun (WGS) entry which is preliminary data.</text>
</comment>
<dbReference type="Proteomes" id="UP000050514">
    <property type="component" value="Unassembled WGS sequence"/>
</dbReference>
<evidence type="ECO:0000313" key="3">
    <source>
        <dbReference type="Proteomes" id="UP000050514"/>
    </source>
</evidence>
<dbReference type="OrthoDB" id="166533at2"/>
<name>A0A0P6XKC5_9CHLR</name>
<gene>
    <name evidence="2" type="ORF">AC812_07190</name>
</gene>
<keyword evidence="3" id="KW-1185">Reference proteome</keyword>
<accession>A0A0P6XKC5</accession>
<feature type="compositionally biased region" description="Basic residues" evidence="1">
    <location>
        <begin position="241"/>
        <end position="255"/>
    </location>
</feature>
<evidence type="ECO:0000313" key="2">
    <source>
        <dbReference type="EMBL" id="KPL76422.1"/>
    </source>
</evidence>
<reference evidence="2 3" key="1">
    <citation type="submission" date="2015-07" db="EMBL/GenBank/DDBJ databases">
        <title>Draft genome of Bellilinea caldifistulae DSM 17877.</title>
        <authorList>
            <person name="Hemp J."/>
            <person name="Ward L.M."/>
            <person name="Pace L.A."/>
            <person name="Fischer W.W."/>
        </authorList>
    </citation>
    <scope>NUCLEOTIDE SEQUENCE [LARGE SCALE GENOMIC DNA]</scope>
    <source>
        <strain evidence="2 3">GOMI-1</strain>
    </source>
</reference>
<feature type="compositionally biased region" description="Basic and acidic residues" evidence="1">
    <location>
        <begin position="171"/>
        <end position="183"/>
    </location>
</feature>
<sequence length="255" mass="28405">MTSNQKQATLNRALFAQRSFDSTQISVLSTLIHHFQEAGDYEVFISRTNRTPLRLVVTVVDGDAPYQHNLDLSTIKNPTERDCCREDADLRLHTGGVLGFYSSRGVSTFQVRIIRLGSKEKQVLLNHAEQIPAGDFFTVTPLRPGVYRVADLLNKAEMALKVVMPPLPEQGKVEKGAKAKGERPPSTYRPDQPLLVSVGKKGFDRREASLLSGQTLVFQVQSAARLRVVLEKEDEAVTSPPKKRPDKPTRAKKQS</sequence>
<dbReference type="AlphaFoldDB" id="A0A0P6XKC5"/>
<dbReference type="STRING" id="360411.AC812_07190"/>